<dbReference type="InterPro" id="IPR013083">
    <property type="entry name" value="Znf_RING/FYVE/PHD"/>
</dbReference>
<feature type="compositionally biased region" description="Basic and acidic residues" evidence="16">
    <location>
        <begin position="216"/>
        <end position="229"/>
    </location>
</feature>
<keyword evidence="10" id="KW-0833">Ubl conjugation pathway</keyword>
<evidence type="ECO:0000256" key="13">
    <source>
        <dbReference type="ARBA" id="ARBA00023136"/>
    </source>
</evidence>
<evidence type="ECO:0000256" key="5">
    <source>
        <dbReference type="ARBA" id="ARBA00022679"/>
    </source>
</evidence>
<dbReference type="CDD" id="cd16461">
    <property type="entry name" value="RING-H2_EL5-like"/>
    <property type="match status" value="1"/>
</dbReference>
<keyword evidence="9 15" id="KW-0863">Zinc-finger</keyword>
<gene>
    <name evidence="19" type="ORF">CKAN_00365400</name>
</gene>
<dbReference type="GO" id="GO:0016020">
    <property type="term" value="C:membrane"/>
    <property type="evidence" value="ECO:0007669"/>
    <property type="project" value="UniProtKB-SubCell"/>
</dbReference>
<dbReference type="Gene3D" id="3.30.40.10">
    <property type="entry name" value="Zinc/RING finger domain, C3HC4 (zinc finger)"/>
    <property type="match status" value="1"/>
</dbReference>
<dbReference type="GO" id="GO:0008270">
    <property type="term" value="F:zinc ion binding"/>
    <property type="evidence" value="ECO:0007669"/>
    <property type="project" value="UniProtKB-KW"/>
</dbReference>
<keyword evidence="20" id="KW-1185">Reference proteome</keyword>
<keyword evidence="11" id="KW-0862">Zinc</keyword>
<name>A0A443N9V6_9MAGN</name>
<feature type="region of interest" description="Disordered" evidence="16">
    <location>
        <begin position="382"/>
        <end position="404"/>
    </location>
</feature>
<keyword evidence="13 17" id="KW-0472">Membrane</keyword>
<evidence type="ECO:0000259" key="18">
    <source>
        <dbReference type="PROSITE" id="PS50089"/>
    </source>
</evidence>
<dbReference type="Pfam" id="PF13639">
    <property type="entry name" value="zf-RING_2"/>
    <property type="match status" value="1"/>
</dbReference>
<keyword evidence="7" id="KW-0479">Metal-binding</keyword>
<feature type="compositionally biased region" description="Polar residues" evidence="16">
    <location>
        <begin position="230"/>
        <end position="241"/>
    </location>
</feature>
<dbReference type="OrthoDB" id="8062037at2759"/>
<feature type="compositionally biased region" description="Polar residues" evidence="16">
    <location>
        <begin position="201"/>
        <end position="211"/>
    </location>
</feature>
<keyword evidence="5" id="KW-0808">Transferase</keyword>
<evidence type="ECO:0000256" key="10">
    <source>
        <dbReference type="ARBA" id="ARBA00022786"/>
    </source>
</evidence>
<evidence type="ECO:0000256" key="17">
    <source>
        <dbReference type="SAM" id="Phobius"/>
    </source>
</evidence>
<reference evidence="19 20" key="1">
    <citation type="journal article" date="2019" name="Nat. Plants">
        <title>Stout camphor tree genome fills gaps in understanding of flowering plant genome evolution.</title>
        <authorList>
            <person name="Chaw S.M."/>
            <person name="Liu Y.C."/>
            <person name="Wu Y.W."/>
            <person name="Wang H.Y."/>
            <person name="Lin C.I."/>
            <person name="Wu C.S."/>
            <person name="Ke H.M."/>
            <person name="Chang L.Y."/>
            <person name="Hsu C.Y."/>
            <person name="Yang H.T."/>
            <person name="Sudianto E."/>
            <person name="Hsu M.H."/>
            <person name="Wu K.P."/>
            <person name="Wang L.N."/>
            <person name="Leebens-Mack J.H."/>
            <person name="Tsai I.J."/>
        </authorList>
    </citation>
    <scope>NUCLEOTIDE SEQUENCE [LARGE SCALE GENOMIC DNA]</scope>
    <source>
        <strain evidence="20">cv. Chaw 1501</strain>
        <tissue evidence="19">Young leaves</tissue>
    </source>
</reference>
<dbReference type="AlphaFoldDB" id="A0A443N9V6"/>
<evidence type="ECO:0000256" key="1">
    <source>
        <dbReference type="ARBA" id="ARBA00000900"/>
    </source>
</evidence>
<proteinExistence type="inferred from homology"/>
<evidence type="ECO:0000256" key="3">
    <source>
        <dbReference type="ARBA" id="ARBA00004906"/>
    </source>
</evidence>
<evidence type="ECO:0000256" key="12">
    <source>
        <dbReference type="ARBA" id="ARBA00022989"/>
    </source>
</evidence>
<evidence type="ECO:0000256" key="8">
    <source>
        <dbReference type="ARBA" id="ARBA00022729"/>
    </source>
</evidence>
<feature type="domain" description="RING-type" evidence="18">
    <location>
        <begin position="107"/>
        <end position="149"/>
    </location>
</feature>
<feature type="region of interest" description="Disordered" evidence="16">
    <location>
        <begin position="201"/>
        <end position="265"/>
    </location>
</feature>
<comment type="caution">
    <text evidence="19">The sequence shown here is derived from an EMBL/GenBank/DDBJ whole genome shotgun (WGS) entry which is preliminary data.</text>
</comment>
<comment type="catalytic activity">
    <reaction evidence="1">
        <text>S-ubiquitinyl-[E2 ubiquitin-conjugating enzyme]-L-cysteine + [acceptor protein]-L-lysine = [E2 ubiquitin-conjugating enzyme]-L-cysteine + N(6)-ubiquitinyl-[acceptor protein]-L-lysine.</text>
        <dbReference type="EC" id="2.3.2.27"/>
    </reaction>
</comment>
<feature type="compositionally biased region" description="Basic and acidic residues" evidence="16">
    <location>
        <begin position="251"/>
        <end position="265"/>
    </location>
</feature>
<keyword evidence="12 17" id="KW-1133">Transmembrane helix</keyword>
<feature type="region of interest" description="Disordered" evidence="16">
    <location>
        <begin position="1"/>
        <end position="23"/>
    </location>
</feature>
<sequence>MADDPIKNPSNSSISTPPPPPLKPNLAPFRPSIAVIVGVLTTMFSVTFLLLLYAKHCKRTATGSSLNPNSTYTPSGRRNSGIDRAVIESLPVFRFGSLRGQKDGLECAVCLTRFDPTEVLRLLPKCKHAFHVECVDTWLDAHSTCPLCRYRVDPEDVLLVDDSEPISKPGVEEEEKEFKSENRTRFGSPVEFVFHRISGRHSSAGENSTTGFLRLPDPETREMSVRRSVDGSSSLRKNQPDSVRVGCLDRSGSKDPDPVPEPDRKRFEHRIIVSDAGTLPRRWSDFRPSDLLFLRSEMIITDSCRFSLSSLKQPPHLQQRQDVRLQVAEDDIDGRSGRSVITSRCVSEITGLSRFRREEEEKAVNRWLGFAGNRMESRSAFRNVSVSVEPQPQPQPQPHIGRMK</sequence>
<evidence type="ECO:0000256" key="15">
    <source>
        <dbReference type="PROSITE-ProRule" id="PRU00175"/>
    </source>
</evidence>
<evidence type="ECO:0000256" key="9">
    <source>
        <dbReference type="ARBA" id="ARBA00022771"/>
    </source>
</evidence>
<dbReference type="FunFam" id="3.30.40.10:FF:000285">
    <property type="entry name" value="RING-H2 finger protein ATL43"/>
    <property type="match status" value="1"/>
</dbReference>
<dbReference type="PANTHER" id="PTHR46539:SF2">
    <property type="entry name" value="RING-H2 FINGER PROTEIN ATL43"/>
    <property type="match status" value="1"/>
</dbReference>
<organism evidence="19 20">
    <name type="scientific">Cinnamomum micranthum f. kanehirae</name>
    <dbReference type="NCBI Taxonomy" id="337451"/>
    <lineage>
        <taxon>Eukaryota</taxon>
        <taxon>Viridiplantae</taxon>
        <taxon>Streptophyta</taxon>
        <taxon>Embryophyta</taxon>
        <taxon>Tracheophyta</taxon>
        <taxon>Spermatophyta</taxon>
        <taxon>Magnoliopsida</taxon>
        <taxon>Magnoliidae</taxon>
        <taxon>Laurales</taxon>
        <taxon>Lauraceae</taxon>
        <taxon>Cinnamomum</taxon>
    </lineage>
</organism>
<protein>
    <recommendedName>
        <fullName evidence="4">RING-type E3 ubiquitin transferase</fullName>
        <ecNumber evidence="4">2.3.2.27</ecNumber>
    </recommendedName>
</protein>
<dbReference type="Proteomes" id="UP000283530">
    <property type="component" value="Unassembled WGS sequence"/>
</dbReference>
<evidence type="ECO:0000256" key="14">
    <source>
        <dbReference type="ARBA" id="ARBA00024209"/>
    </source>
</evidence>
<evidence type="ECO:0000256" key="16">
    <source>
        <dbReference type="SAM" id="MobiDB-lite"/>
    </source>
</evidence>
<evidence type="ECO:0000256" key="6">
    <source>
        <dbReference type="ARBA" id="ARBA00022692"/>
    </source>
</evidence>
<evidence type="ECO:0000256" key="2">
    <source>
        <dbReference type="ARBA" id="ARBA00004167"/>
    </source>
</evidence>
<evidence type="ECO:0000256" key="11">
    <source>
        <dbReference type="ARBA" id="ARBA00022833"/>
    </source>
</evidence>
<evidence type="ECO:0000313" key="19">
    <source>
        <dbReference type="EMBL" id="RWR75278.1"/>
    </source>
</evidence>
<dbReference type="InterPro" id="IPR001841">
    <property type="entry name" value="Znf_RING"/>
</dbReference>
<keyword evidence="8" id="KW-0732">Signal</keyword>
<evidence type="ECO:0000256" key="7">
    <source>
        <dbReference type="ARBA" id="ARBA00022723"/>
    </source>
</evidence>
<comment type="subcellular location">
    <subcellularLocation>
        <location evidence="2">Membrane</location>
        <topology evidence="2">Single-pass membrane protein</topology>
    </subcellularLocation>
</comment>
<evidence type="ECO:0000256" key="4">
    <source>
        <dbReference type="ARBA" id="ARBA00012483"/>
    </source>
</evidence>
<dbReference type="SUPFAM" id="SSF57850">
    <property type="entry name" value="RING/U-box"/>
    <property type="match status" value="1"/>
</dbReference>
<dbReference type="STRING" id="337451.A0A443N9V6"/>
<accession>A0A443N9V6</accession>
<dbReference type="EC" id="2.3.2.27" evidence="4"/>
<dbReference type="GO" id="GO:0061630">
    <property type="term" value="F:ubiquitin protein ligase activity"/>
    <property type="evidence" value="ECO:0007669"/>
    <property type="project" value="UniProtKB-EC"/>
</dbReference>
<comment type="pathway">
    <text evidence="3">Protein modification; protein ubiquitination.</text>
</comment>
<dbReference type="SMART" id="SM00184">
    <property type="entry name" value="RING"/>
    <property type="match status" value="1"/>
</dbReference>
<evidence type="ECO:0000313" key="20">
    <source>
        <dbReference type="Proteomes" id="UP000283530"/>
    </source>
</evidence>
<feature type="transmembrane region" description="Helical" evidence="17">
    <location>
        <begin position="33"/>
        <end position="54"/>
    </location>
</feature>
<dbReference type="EMBL" id="QPKB01000002">
    <property type="protein sequence ID" value="RWR75278.1"/>
    <property type="molecule type" value="Genomic_DNA"/>
</dbReference>
<comment type="similarity">
    <text evidence="14">Belongs to the RING-type zinc finger family. ATL subfamily.</text>
</comment>
<dbReference type="PANTHER" id="PTHR46539">
    <property type="entry name" value="E3 UBIQUITIN-PROTEIN LIGASE ATL42"/>
    <property type="match status" value="1"/>
</dbReference>
<dbReference type="PROSITE" id="PS50089">
    <property type="entry name" value="ZF_RING_2"/>
    <property type="match status" value="1"/>
</dbReference>
<keyword evidence="6 17" id="KW-0812">Transmembrane</keyword>